<proteinExistence type="predicted"/>
<accession>A0ABU8W9S2</accession>
<comment type="caution">
    <text evidence="1">The sequence shown here is derived from an EMBL/GenBank/DDBJ whole genome shotgun (WGS) entry which is preliminary data.</text>
</comment>
<reference evidence="1 2" key="1">
    <citation type="submission" date="2024-03" db="EMBL/GenBank/DDBJ databases">
        <title>Novel species of the genus Variovorax.</title>
        <authorList>
            <person name="Liu Q."/>
            <person name="Xin Y.-H."/>
        </authorList>
    </citation>
    <scope>NUCLEOTIDE SEQUENCE [LARGE SCALE GENOMIC DNA]</scope>
    <source>
        <strain evidence="1 2">KACC 18501</strain>
    </source>
</reference>
<dbReference type="RefSeq" id="WP_340367745.1">
    <property type="nucleotide sequence ID" value="NZ_JBBKZV010000039.1"/>
</dbReference>
<sequence length="159" mass="18079">MLKMLLHPAAQATAKLLPHTCQLQFGGRQDRAQFVVKFARQMRTLFLASPPQLPIERRVLRIAGRISRLNGFRSRKFIEHEQTFVFCKKSPDTTFDAGRVIDLRQGFPQKASFETASLATVFQTRPMRPVQDIQQFSATVQGCAERSKKDTAAARMSRL</sequence>
<dbReference type="EMBL" id="JBBKZV010000039">
    <property type="protein sequence ID" value="MEJ8826710.1"/>
    <property type="molecule type" value="Genomic_DNA"/>
</dbReference>
<evidence type="ECO:0000313" key="1">
    <source>
        <dbReference type="EMBL" id="MEJ8826710.1"/>
    </source>
</evidence>
<organism evidence="1 2">
    <name type="scientific">Variovorax humicola</name>
    <dbReference type="NCBI Taxonomy" id="1769758"/>
    <lineage>
        <taxon>Bacteria</taxon>
        <taxon>Pseudomonadati</taxon>
        <taxon>Pseudomonadota</taxon>
        <taxon>Betaproteobacteria</taxon>
        <taxon>Burkholderiales</taxon>
        <taxon>Comamonadaceae</taxon>
        <taxon>Variovorax</taxon>
    </lineage>
</organism>
<evidence type="ECO:0000313" key="2">
    <source>
        <dbReference type="Proteomes" id="UP001363010"/>
    </source>
</evidence>
<protein>
    <submittedName>
        <fullName evidence="1">Uncharacterized protein</fullName>
    </submittedName>
</protein>
<keyword evidence="2" id="KW-1185">Reference proteome</keyword>
<name>A0ABU8W9S2_9BURK</name>
<gene>
    <name evidence="1" type="ORF">WKW80_32670</name>
</gene>
<dbReference type="Proteomes" id="UP001363010">
    <property type="component" value="Unassembled WGS sequence"/>
</dbReference>